<feature type="active site" description="Nucleophile" evidence="4">
    <location>
        <position position="39"/>
    </location>
</feature>
<accession>W6ME90</accession>
<dbReference type="Gene3D" id="3.40.50.2300">
    <property type="match status" value="1"/>
</dbReference>
<protein>
    <submittedName>
        <fullName evidence="6">Protein tyrosine phosphatase</fullName>
        <ecNumber evidence="6">3.1.3.2</ecNumber>
    </submittedName>
</protein>
<keyword evidence="7" id="KW-1185">Reference proteome</keyword>
<dbReference type="InterPro" id="IPR023485">
    <property type="entry name" value="Ptyr_pPase"/>
</dbReference>
<reference evidence="6" key="2">
    <citation type="submission" date="2014-03" db="EMBL/GenBank/DDBJ databases">
        <title>Candidatus Competibacter-lineage genomes retrieved from metagenomes reveal functional metabolic diversity.</title>
        <authorList>
            <person name="McIlroy S.J."/>
            <person name="Albertsen M."/>
            <person name="Andresen E.K."/>
            <person name="Saunders A.M."/>
            <person name="Kristiansen R."/>
            <person name="Stokholm-Bjerregaard M."/>
            <person name="Nielsen K.L."/>
            <person name="Nielsen P.H."/>
        </authorList>
    </citation>
    <scope>NUCLEOTIDE SEQUENCE</scope>
    <source>
        <strain evidence="6">Run_A_D11</strain>
    </source>
</reference>
<evidence type="ECO:0000256" key="2">
    <source>
        <dbReference type="ARBA" id="ARBA00022801"/>
    </source>
</evidence>
<dbReference type="PRINTS" id="PR00719">
    <property type="entry name" value="LMWPTPASE"/>
</dbReference>
<evidence type="ECO:0000313" key="7">
    <source>
        <dbReference type="Proteomes" id="UP000035760"/>
    </source>
</evidence>
<dbReference type="FunFam" id="3.40.50.2300:FF:000113">
    <property type="entry name" value="Low molecular weight protein-tyrosine-phosphatase"/>
    <property type="match status" value="1"/>
</dbReference>
<feature type="domain" description="Phosphotyrosine protein phosphatase I" evidence="5">
    <location>
        <begin position="33"/>
        <end position="183"/>
    </location>
</feature>
<reference evidence="6" key="1">
    <citation type="submission" date="2013-07" db="EMBL/GenBank/DDBJ databases">
        <authorList>
            <person name="McIlroy S."/>
        </authorList>
    </citation>
    <scope>NUCLEOTIDE SEQUENCE [LARGE SCALE GENOMIC DNA]</scope>
    <source>
        <strain evidence="6">Run_A_D11</strain>
    </source>
</reference>
<dbReference type="STRING" id="1400863.BN873_890104"/>
<dbReference type="Proteomes" id="UP000035760">
    <property type="component" value="Unassembled WGS sequence"/>
</dbReference>
<proteinExistence type="inferred from homology"/>
<dbReference type="SMART" id="SM00226">
    <property type="entry name" value="LMWPc"/>
    <property type="match status" value="1"/>
</dbReference>
<sequence>MAIPLVTSINKVVRAAFDFRQQRRDAAKAKAMVRVLFVCMGNICRSPVAEGVFRRMLESAGLDSKVYVDSAGTHSYHVGAPPDPRSQATALRRGVDLRDLRARKVTVADFAEFDYVLAMDRDNFAHLLALCGQSPLQSRIQLFMDYAPELPEQEVPDPYYGGPNGFERVMDLIEEAAEGLLISVRQRYRI</sequence>
<dbReference type="PANTHER" id="PTHR47439:SF1">
    <property type="entry name" value="ACID PHOSPHATASE"/>
    <property type="match status" value="1"/>
</dbReference>
<dbReference type="InterPro" id="IPR052995">
    <property type="entry name" value="LMW-PTP"/>
</dbReference>
<evidence type="ECO:0000256" key="3">
    <source>
        <dbReference type="ARBA" id="ARBA00022912"/>
    </source>
</evidence>
<comment type="similarity">
    <text evidence="1">Belongs to the low molecular weight phosphotyrosine protein phosphatase family.</text>
</comment>
<evidence type="ECO:0000313" key="6">
    <source>
        <dbReference type="EMBL" id="CDI04198.1"/>
    </source>
</evidence>
<comment type="caution">
    <text evidence="6">The sequence shown here is derived from an EMBL/GenBank/DDBJ whole genome shotgun (WGS) entry which is preliminary data.</text>
</comment>
<evidence type="ECO:0000256" key="4">
    <source>
        <dbReference type="PIRSR" id="PIRSR617867-1"/>
    </source>
</evidence>
<dbReference type="InterPro" id="IPR017867">
    <property type="entry name" value="Tyr_phospatase_low_mol_wt"/>
</dbReference>
<dbReference type="EC" id="3.1.3.2" evidence="6"/>
<name>W6ME90_9GAMM</name>
<dbReference type="InterPro" id="IPR036196">
    <property type="entry name" value="Ptyr_pPase_sf"/>
</dbReference>
<gene>
    <name evidence="6" type="ORF">BN873_890104</name>
</gene>
<dbReference type="GO" id="GO:0003993">
    <property type="term" value="F:acid phosphatase activity"/>
    <property type="evidence" value="ECO:0007669"/>
    <property type="project" value="UniProtKB-EC"/>
</dbReference>
<feature type="active site" description="Proton donor" evidence="4">
    <location>
        <position position="157"/>
    </location>
</feature>
<keyword evidence="2 6" id="KW-0378">Hydrolase</keyword>
<dbReference type="EMBL" id="CBTJ020000101">
    <property type="protein sequence ID" value="CDI04198.1"/>
    <property type="molecule type" value="Genomic_DNA"/>
</dbReference>
<feature type="active site" evidence="4">
    <location>
        <position position="45"/>
    </location>
</feature>
<dbReference type="CDD" id="cd16343">
    <property type="entry name" value="LMWPTP"/>
    <property type="match status" value="1"/>
</dbReference>
<evidence type="ECO:0000256" key="1">
    <source>
        <dbReference type="ARBA" id="ARBA00011063"/>
    </source>
</evidence>
<dbReference type="GO" id="GO:0004725">
    <property type="term" value="F:protein tyrosine phosphatase activity"/>
    <property type="evidence" value="ECO:0007669"/>
    <property type="project" value="InterPro"/>
</dbReference>
<dbReference type="AlphaFoldDB" id="W6ME90"/>
<dbReference type="PANTHER" id="PTHR47439">
    <property type="entry name" value="LOW MOLECULAR WEIGHT PHOSPHOTYROSINE PROTEIN PHOSPHATASE-RELATED"/>
    <property type="match status" value="1"/>
</dbReference>
<dbReference type="Pfam" id="PF01451">
    <property type="entry name" value="LMWPc"/>
    <property type="match status" value="1"/>
</dbReference>
<evidence type="ECO:0000259" key="5">
    <source>
        <dbReference type="SMART" id="SM00226"/>
    </source>
</evidence>
<dbReference type="SUPFAM" id="SSF52788">
    <property type="entry name" value="Phosphotyrosine protein phosphatases I"/>
    <property type="match status" value="1"/>
</dbReference>
<keyword evidence="3" id="KW-0904">Protein phosphatase</keyword>
<organism evidence="6 7">
    <name type="scientific">Candidatus Competibacter denitrificans Run_A_D11</name>
    <dbReference type="NCBI Taxonomy" id="1400863"/>
    <lineage>
        <taxon>Bacteria</taxon>
        <taxon>Pseudomonadati</taxon>
        <taxon>Pseudomonadota</taxon>
        <taxon>Gammaproteobacteria</taxon>
        <taxon>Candidatus Competibacteraceae</taxon>
        <taxon>Candidatus Competibacter</taxon>
    </lineage>
</organism>